<keyword evidence="3 7" id="KW-0347">Helicase</keyword>
<proteinExistence type="predicted"/>
<evidence type="ECO:0000256" key="4">
    <source>
        <dbReference type="ARBA" id="ARBA00022840"/>
    </source>
</evidence>
<dbReference type="PANTHER" id="PTHR47961:SF6">
    <property type="entry name" value="DNA-DIRECTED DNA POLYMERASE"/>
    <property type="match status" value="1"/>
</dbReference>
<dbReference type="InterPro" id="IPR050474">
    <property type="entry name" value="Hel308_SKI2-like"/>
</dbReference>
<dbReference type="PROSITE" id="PS51192">
    <property type="entry name" value="HELICASE_ATP_BIND_1"/>
    <property type="match status" value="1"/>
</dbReference>
<dbReference type="EMBL" id="CP013243">
    <property type="protein sequence ID" value="APH14059.1"/>
    <property type="molecule type" value="Genomic_DNA"/>
</dbReference>
<organism evidence="7 8">
    <name type="scientific">Clostridium sporogenes</name>
    <dbReference type="NCBI Taxonomy" id="1509"/>
    <lineage>
        <taxon>Bacteria</taxon>
        <taxon>Bacillati</taxon>
        <taxon>Bacillota</taxon>
        <taxon>Clostridia</taxon>
        <taxon>Eubacteriales</taxon>
        <taxon>Clostridiaceae</taxon>
        <taxon>Clostridium</taxon>
    </lineage>
</organism>
<dbReference type="PROSITE" id="PS51194">
    <property type="entry name" value="HELICASE_CTER"/>
    <property type="match status" value="1"/>
</dbReference>
<dbReference type="Pfam" id="PF00271">
    <property type="entry name" value="Helicase_C"/>
    <property type="match status" value="1"/>
</dbReference>
<feature type="domain" description="Helicase C-terminal" evidence="6">
    <location>
        <begin position="301"/>
        <end position="487"/>
    </location>
</feature>
<gene>
    <name evidence="7" type="ORF">NPD5_1355</name>
</gene>
<feature type="domain" description="Helicase ATP-binding" evidence="5">
    <location>
        <begin position="112"/>
        <end position="235"/>
    </location>
</feature>
<evidence type="ECO:0000256" key="2">
    <source>
        <dbReference type="ARBA" id="ARBA00022801"/>
    </source>
</evidence>
<keyword evidence="2" id="KW-0378">Hydrolase</keyword>
<dbReference type="GO" id="GO:0004386">
    <property type="term" value="F:helicase activity"/>
    <property type="evidence" value="ECO:0007669"/>
    <property type="project" value="UniProtKB-KW"/>
</dbReference>
<evidence type="ECO:0000259" key="6">
    <source>
        <dbReference type="PROSITE" id="PS51194"/>
    </source>
</evidence>
<protein>
    <submittedName>
        <fullName evidence="7">DEAD/DEAH box helicase family protein</fullName>
    </submittedName>
</protein>
<dbReference type="GO" id="GO:0016787">
    <property type="term" value="F:hydrolase activity"/>
    <property type="evidence" value="ECO:0007669"/>
    <property type="project" value="UniProtKB-KW"/>
</dbReference>
<dbReference type="GO" id="GO:0005524">
    <property type="term" value="F:ATP binding"/>
    <property type="evidence" value="ECO:0007669"/>
    <property type="project" value="UniProtKB-KW"/>
</dbReference>
<dbReference type="SUPFAM" id="SSF52540">
    <property type="entry name" value="P-loop containing nucleoside triphosphate hydrolases"/>
    <property type="match status" value="1"/>
</dbReference>
<dbReference type="InterPro" id="IPR014001">
    <property type="entry name" value="Helicase_ATP-bd"/>
</dbReference>
<evidence type="ECO:0000259" key="5">
    <source>
        <dbReference type="PROSITE" id="PS51192"/>
    </source>
</evidence>
<dbReference type="Pfam" id="PF00270">
    <property type="entry name" value="DEAD"/>
    <property type="match status" value="1"/>
</dbReference>
<evidence type="ECO:0000313" key="8">
    <source>
        <dbReference type="Proteomes" id="UP000182204"/>
    </source>
</evidence>
<dbReference type="SMART" id="SM00487">
    <property type="entry name" value="DEXDc"/>
    <property type="match status" value="1"/>
</dbReference>
<name>A0A1L3ND54_CLOSG</name>
<dbReference type="Gene3D" id="3.40.50.300">
    <property type="entry name" value="P-loop containing nucleotide triphosphate hydrolases"/>
    <property type="match status" value="2"/>
</dbReference>
<dbReference type="SMART" id="SM00490">
    <property type="entry name" value="HELICc"/>
    <property type="match status" value="1"/>
</dbReference>
<sequence length="728" mass="85520">MIGILNQLDCCKEITCNESFRVAKICSRLLRNSESELDGRRIIIHILDNWDKVCGDTKEIWSDLIEAAGFYPYIGKEEAIELKSTSAKIRTEFYKSLNLDGKYLHEEQKNILDIIKKRKNLIVSAPTSFGKSLLIEEIISSKQYNNVVIIQPTLALLDETRRKLKKYKNYYKIIVRTTQKQSLDKGNIFLLTAERVMEYKNLPKIDYFILDEFYKISAKRDDERSDALNNAINLLINKHKSKFYLLGPNIDGISPGFAERYNADFYKTNYSLVDTKSIDYYTEYKDLYGCRGRKKEFKEQKLFELLYELRNEQSIIYCSSPARVRYLSVKFKNYLKEKEIKESREEIYLIEWIEKNINKNWSLVECLKYGIGIHDGALQKHITSSIIKYFNSDKLKYLFCTSTIIEGVNTSSKNVIYFDQTKGRNIKIDHFDYSNIKGRAGRMMVHYIGKIYNFNPEPLIENVIIDIPFFDQNPVSDEVLINIDDKDIRDKNSKQYKELEGIPNDIKQLVQKNGVSIKGQLEIIRILRDDIENKYDLIAWSGFPRYQQLRYILGLAWDNLLKSGETTRPMTLNKLVKVTFDYGNDSNIIRLVKENFLYLKRNKKNKSDIELLDNAIQESFQILKHWFQYKVPKWLSVINDLQEFICNRNGMKSGSYMLYANQIENEFIRDNLSVLYEYGVPSSAIKKIEKKIPSDIDEDKVLDYIKSNELFNSPNLISYEKEKLYENI</sequence>
<keyword evidence="1" id="KW-0547">Nucleotide-binding</keyword>
<evidence type="ECO:0000256" key="1">
    <source>
        <dbReference type="ARBA" id="ARBA00022741"/>
    </source>
</evidence>
<evidence type="ECO:0000256" key="3">
    <source>
        <dbReference type="ARBA" id="ARBA00022806"/>
    </source>
</evidence>
<evidence type="ECO:0000313" key="7">
    <source>
        <dbReference type="EMBL" id="APH14059.1"/>
    </source>
</evidence>
<dbReference type="PANTHER" id="PTHR47961">
    <property type="entry name" value="DNA POLYMERASE THETA, PUTATIVE (AFU_ORTHOLOGUE AFUA_1G05260)-RELATED"/>
    <property type="match status" value="1"/>
</dbReference>
<accession>A0A1L3ND54</accession>
<dbReference type="InterPro" id="IPR027417">
    <property type="entry name" value="P-loop_NTPase"/>
</dbReference>
<dbReference type="AlphaFoldDB" id="A0A1L3ND54"/>
<dbReference type="RefSeq" id="WP_072585158.1">
    <property type="nucleotide sequence ID" value="NZ_CP013243.1"/>
</dbReference>
<dbReference type="InterPro" id="IPR011545">
    <property type="entry name" value="DEAD/DEAH_box_helicase_dom"/>
</dbReference>
<reference evidence="7 8" key="1">
    <citation type="submission" date="2015-11" db="EMBL/GenBank/DDBJ databases">
        <authorList>
            <person name="Hill K.K."/>
            <person name="Shirey T.B."/>
            <person name="Raphael B."/>
            <person name="Daligault H.E."/>
            <person name="Davenport K.W."/>
            <person name="Bruce D.C."/>
            <person name="Foley B.T."/>
            <person name="Johnson S.L."/>
        </authorList>
    </citation>
    <scope>NUCLEOTIDE SEQUENCE [LARGE SCALE GENOMIC DNA]</scope>
    <source>
        <strain evidence="7 8">CDC_1632</strain>
    </source>
</reference>
<dbReference type="Proteomes" id="UP000182204">
    <property type="component" value="Chromosome"/>
</dbReference>
<dbReference type="GO" id="GO:0003676">
    <property type="term" value="F:nucleic acid binding"/>
    <property type="evidence" value="ECO:0007669"/>
    <property type="project" value="InterPro"/>
</dbReference>
<keyword evidence="4" id="KW-0067">ATP-binding</keyword>
<dbReference type="InterPro" id="IPR001650">
    <property type="entry name" value="Helicase_C-like"/>
</dbReference>